<gene>
    <name evidence="7" type="ORF">MNOR_LOCUS15560</name>
</gene>
<feature type="transmembrane region" description="Helical" evidence="5">
    <location>
        <begin position="191"/>
        <end position="209"/>
    </location>
</feature>
<evidence type="ECO:0000313" key="8">
    <source>
        <dbReference type="Proteomes" id="UP001497623"/>
    </source>
</evidence>
<feature type="transmembrane region" description="Helical" evidence="5">
    <location>
        <begin position="442"/>
        <end position="461"/>
    </location>
</feature>
<reference evidence="7 8" key="1">
    <citation type="submission" date="2024-05" db="EMBL/GenBank/DDBJ databases">
        <authorList>
            <person name="Wallberg A."/>
        </authorList>
    </citation>
    <scope>NUCLEOTIDE SEQUENCE [LARGE SCALE GENOMIC DNA]</scope>
</reference>
<feature type="transmembrane region" description="Helical" evidence="5">
    <location>
        <begin position="310"/>
        <end position="328"/>
    </location>
</feature>
<dbReference type="InterPro" id="IPR005829">
    <property type="entry name" value="Sugar_transporter_CS"/>
</dbReference>
<evidence type="ECO:0000313" key="7">
    <source>
        <dbReference type="EMBL" id="CAL4096061.1"/>
    </source>
</evidence>
<protein>
    <recommendedName>
        <fullName evidence="6">Major facilitator superfamily (MFS) profile domain-containing protein</fullName>
    </recommendedName>
</protein>
<evidence type="ECO:0000256" key="5">
    <source>
        <dbReference type="SAM" id="Phobius"/>
    </source>
</evidence>
<dbReference type="Proteomes" id="UP001497623">
    <property type="component" value="Unassembled WGS sequence"/>
</dbReference>
<dbReference type="InterPro" id="IPR020846">
    <property type="entry name" value="MFS_dom"/>
</dbReference>
<dbReference type="EMBL" id="CAXKWB010009781">
    <property type="protein sequence ID" value="CAL4096061.1"/>
    <property type="molecule type" value="Genomic_DNA"/>
</dbReference>
<evidence type="ECO:0000256" key="4">
    <source>
        <dbReference type="ARBA" id="ARBA00023136"/>
    </source>
</evidence>
<accession>A0AAV2QPC3</accession>
<dbReference type="PROSITE" id="PS00216">
    <property type="entry name" value="SUGAR_TRANSPORT_1"/>
    <property type="match status" value="1"/>
</dbReference>
<evidence type="ECO:0000256" key="3">
    <source>
        <dbReference type="ARBA" id="ARBA00022989"/>
    </source>
</evidence>
<feature type="transmembrane region" description="Helical" evidence="5">
    <location>
        <begin position="473"/>
        <end position="492"/>
    </location>
</feature>
<keyword evidence="4 5" id="KW-0472">Membrane</keyword>
<evidence type="ECO:0000256" key="2">
    <source>
        <dbReference type="ARBA" id="ARBA00022692"/>
    </source>
</evidence>
<feature type="domain" description="Major facilitator superfamily (MFS) profile" evidence="6">
    <location>
        <begin position="41"/>
        <end position="496"/>
    </location>
</feature>
<dbReference type="InterPro" id="IPR003663">
    <property type="entry name" value="Sugar/inositol_transpt"/>
</dbReference>
<sequence length="501" mass="55799">MEVNEGDIHISLTGKRKESNNSRRWRYTKQALIVANASQWFLQMAMFSAWNNPASYDFIKIGTNFYGNKLEFSDTQLDMLTSLDSFGSILGSAYAWPVSWWGRRFTMMIMVVPHIIAWCLLGFSPSPTGILVGKMLSGVLMGASGLCVNTYMVEIPDVSIRGTIAMLTQLELAFGYLLTVSLGLVLRYYHFAYVGIGLSVVACALNYFIPESPTFLVTKNREEEARLLLKRLRSPDDDIELELEMIRNENKGMEENSFISVLRRPDIRKTMLIILGLFITQQFSGIYIFYINTTRIFIDAKTNMNPNLAVVFTFIAQFAGTVVGSITIEKWGRRNSIVISVFIVSIFLYMMGTYSYLNPNIGTSAIEAAKMSAETTVGNATLNGLLTTSIGSSGPSDGFTSKWQWVPLMCLMGIVFSASLGVESVPWILSAEYFPTSIRAKAQSIVMVFSGFLSMFVFGLYSPMKNALTIPGLYFFYATSCVAGFLFSLIFVRETAGQDIG</sequence>
<feature type="transmembrane region" description="Helical" evidence="5">
    <location>
        <begin position="105"/>
        <end position="124"/>
    </location>
</feature>
<dbReference type="PROSITE" id="PS50850">
    <property type="entry name" value="MFS"/>
    <property type="match status" value="1"/>
</dbReference>
<dbReference type="InterPro" id="IPR005828">
    <property type="entry name" value="MFS_sugar_transport-like"/>
</dbReference>
<keyword evidence="3 5" id="KW-1133">Transmembrane helix</keyword>
<dbReference type="InterPro" id="IPR036259">
    <property type="entry name" value="MFS_trans_sf"/>
</dbReference>
<dbReference type="Gene3D" id="1.20.1250.20">
    <property type="entry name" value="MFS general substrate transporter like domains"/>
    <property type="match status" value="1"/>
</dbReference>
<dbReference type="PANTHER" id="PTHR48021:SF89">
    <property type="entry name" value="FI02132P-RELATED"/>
    <property type="match status" value="1"/>
</dbReference>
<proteinExistence type="predicted"/>
<dbReference type="SUPFAM" id="SSF103473">
    <property type="entry name" value="MFS general substrate transporter"/>
    <property type="match status" value="1"/>
</dbReference>
<evidence type="ECO:0000259" key="6">
    <source>
        <dbReference type="PROSITE" id="PS50850"/>
    </source>
</evidence>
<dbReference type="Pfam" id="PF00083">
    <property type="entry name" value="Sugar_tr"/>
    <property type="match status" value="1"/>
</dbReference>
<name>A0AAV2QPC3_MEGNR</name>
<feature type="transmembrane region" description="Helical" evidence="5">
    <location>
        <begin position="337"/>
        <end position="357"/>
    </location>
</feature>
<feature type="transmembrane region" description="Helical" evidence="5">
    <location>
        <begin position="405"/>
        <end position="430"/>
    </location>
</feature>
<keyword evidence="8" id="KW-1185">Reference proteome</keyword>
<comment type="caution">
    <text evidence="7">The sequence shown here is derived from an EMBL/GenBank/DDBJ whole genome shotgun (WGS) entry which is preliminary data.</text>
</comment>
<feature type="transmembrane region" description="Helical" evidence="5">
    <location>
        <begin position="272"/>
        <end position="290"/>
    </location>
</feature>
<organism evidence="7 8">
    <name type="scientific">Meganyctiphanes norvegica</name>
    <name type="common">Northern krill</name>
    <name type="synonym">Thysanopoda norvegica</name>
    <dbReference type="NCBI Taxonomy" id="48144"/>
    <lineage>
        <taxon>Eukaryota</taxon>
        <taxon>Metazoa</taxon>
        <taxon>Ecdysozoa</taxon>
        <taxon>Arthropoda</taxon>
        <taxon>Crustacea</taxon>
        <taxon>Multicrustacea</taxon>
        <taxon>Malacostraca</taxon>
        <taxon>Eumalacostraca</taxon>
        <taxon>Eucarida</taxon>
        <taxon>Euphausiacea</taxon>
        <taxon>Euphausiidae</taxon>
        <taxon>Meganyctiphanes</taxon>
    </lineage>
</organism>
<evidence type="ECO:0000256" key="1">
    <source>
        <dbReference type="ARBA" id="ARBA00004141"/>
    </source>
</evidence>
<dbReference type="GO" id="GO:0022857">
    <property type="term" value="F:transmembrane transporter activity"/>
    <property type="evidence" value="ECO:0007669"/>
    <property type="project" value="InterPro"/>
</dbReference>
<dbReference type="PROSITE" id="PS00217">
    <property type="entry name" value="SUGAR_TRANSPORT_2"/>
    <property type="match status" value="1"/>
</dbReference>
<dbReference type="AlphaFoldDB" id="A0AAV2QPC3"/>
<dbReference type="PANTHER" id="PTHR48021">
    <property type="match status" value="1"/>
</dbReference>
<keyword evidence="2 5" id="KW-0812">Transmembrane</keyword>
<comment type="subcellular location">
    <subcellularLocation>
        <location evidence="1">Membrane</location>
        <topology evidence="1">Multi-pass membrane protein</topology>
    </subcellularLocation>
</comment>
<dbReference type="GO" id="GO:0016020">
    <property type="term" value="C:membrane"/>
    <property type="evidence" value="ECO:0007669"/>
    <property type="project" value="UniProtKB-SubCell"/>
</dbReference>
<dbReference type="PRINTS" id="PR00171">
    <property type="entry name" value="SUGRTRNSPORT"/>
</dbReference>
<dbReference type="InterPro" id="IPR050549">
    <property type="entry name" value="MFS_Trehalose_Transporter"/>
</dbReference>